<gene>
    <name evidence="2" type="ORF">SS59_11845</name>
</gene>
<comment type="caution">
    <text evidence="2">The sequence shown here is derived from an EMBL/GenBank/DDBJ whole genome shotgun (WGS) entry which is preliminary data.</text>
</comment>
<sequence length="68" mass="6488">MAKGLTGGGGTQGGASVPPPVAPPVAPPDDAQQAVVDTQGQETEGGKTMSRGKSGLNISRTSGGGLSL</sequence>
<proteinExistence type="predicted"/>
<feature type="compositionally biased region" description="Gly residues" evidence="1">
    <location>
        <begin position="1"/>
        <end position="13"/>
    </location>
</feature>
<dbReference type="Proteomes" id="UP000033679">
    <property type="component" value="Unassembled WGS sequence"/>
</dbReference>
<feature type="region of interest" description="Disordered" evidence="1">
    <location>
        <begin position="1"/>
        <end position="68"/>
    </location>
</feature>
<dbReference type="AlphaFoldDB" id="A0A837FAI9"/>
<protein>
    <submittedName>
        <fullName evidence="2">Uncharacterized protein</fullName>
    </submittedName>
</protein>
<feature type="compositionally biased region" description="Pro residues" evidence="1">
    <location>
        <begin position="17"/>
        <end position="27"/>
    </location>
</feature>
<name>A0A837FAI9_9ENTR</name>
<evidence type="ECO:0000256" key="1">
    <source>
        <dbReference type="SAM" id="MobiDB-lite"/>
    </source>
</evidence>
<evidence type="ECO:0000313" key="3">
    <source>
        <dbReference type="Proteomes" id="UP000033679"/>
    </source>
</evidence>
<accession>A0A837FAI9</accession>
<evidence type="ECO:0000313" key="2">
    <source>
        <dbReference type="EMBL" id="KJM68021.1"/>
    </source>
</evidence>
<reference evidence="2 3" key="1">
    <citation type="submission" date="2015-03" db="EMBL/GenBank/DDBJ databases">
        <authorList>
            <person name="McCorrison J."/>
            <person name="Sanka R."/>
            <person name="Adams M."/>
            <person name="Brinkac L."/>
            <person name="Nierman W."/>
            <person name="Sutton G."/>
            <person name="Nelson K."/>
            <person name="Kiedrowski L."/>
            <person name="Guerrero D."/>
            <person name="Bonomo R."/>
        </authorList>
    </citation>
    <scope>NUCLEOTIDE SEQUENCE [LARGE SCALE GENOMIC DNA]</scope>
    <source>
        <strain evidence="2 3">39373</strain>
    </source>
</reference>
<dbReference type="EMBL" id="JZYN01000012">
    <property type="protein sequence ID" value="KJM68021.1"/>
    <property type="molecule type" value="Genomic_DNA"/>
</dbReference>
<feature type="compositionally biased region" description="Low complexity" evidence="1">
    <location>
        <begin position="28"/>
        <end position="37"/>
    </location>
</feature>
<organism evidence="2 3">
    <name type="scientific">Enterobacter hormaechei subsp. xiangfangensis</name>
    <dbReference type="NCBI Taxonomy" id="1296536"/>
    <lineage>
        <taxon>Bacteria</taxon>
        <taxon>Pseudomonadati</taxon>
        <taxon>Pseudomonadota</taxon>
        <taxon>Gammaproteobacteria</taxon>
        <taxon>Enterobacterales</taxon>
        <taxon>Enterobacteriaceae</taxon>
        <taxon>Enterobacter</taxon>
        <taxon>Enterobacter cloacae complex</taxon>
    </lineage>
</organism>